<evidence type="ECO:0000256" key="7">
    <source>
        <dbReference type="ARBA" id="ARBA00023134"/>
    </source>
</evidence>
<dbReference type="InterPro" id="IPR009019">
    <property type="entry name" value="KH_sf_prok-type"/>
</dbReference>
<dbReference type="InterPro" id="IPR027417">
    <property type="entry name" value="P-loop_NTPase"/>
</dbReference>
<dbReference type="GO" id="GO:0005886">
    <property type="term" value="C:plasma membrane"/>
    <property type="evidence" value="ECO:0007669"/>
    <property type="project" value="UniProtKB-SubCell"/>
</dbReference>
<keyword evidence="3 8" id="KW-0690">Ribosome biogenesis</keyword>
<feature type="binding site" evidence="8">
    <location>
        <begin position="20"/>
        <end position="27"/>
    </location>
    <ligand>
        <name>GTP</name>
        <dbReference type="ChEBI" id="CHEBI:37565"/>
    </ligand>
</feature>
<dbReference type="Pfam" id="PF07650">
    <property type="entry name" value="KH_2"/>
    <property type="match status" value="1"/>
</dbReference>
<sequence>MNVETAPDTAHRCGLVALLGRPNVGKSTLQNALVGFRVSIVSPKPQTTRHRILGIATKPGVQILFVDTPGMHADAKRAINRQLNRAARGAIDEVDVLIHVIEAGRWNDEDERVWQALKAAGKPVLLAMNKVDAIKNRELLLPFIASVTQDRDYAAVLLVSARRSDGLQQLEREIVSRLPEAPPVYGEDEITDRSERFLAAELVREQLMRQLGQELPYSCTVEIEQFGDREDGVAEIGAVIWVERTGQKAIVIGAAGSRLKEVGTAARLAMERLFERRVFLKLWVRVRENWSDDEAALKRFGYEG</sequence>
<dbReference type="PANTHER" id="PTHR42698">
    <property type="entry name" value="GTPASE ERA"/>
    <property type="match status" value="1"/>
</dbReference>
<proteinExistence type="inferred from homology"/>
<dbReference type="CDD" id="cd04163">
    <property type="entry name" value="Era"/>
    <property type="match status" value="1"/>
</dbReference>
<keyword evidence="8" id="KW-0472">Membrane</keyword>
<dbReference type="NCBIfam" id="TIGR00231">
    <property type="entry name" value="small_GTP"/>
    <property type="match status" value="1"/>
</dbReference>
<dbReference type="InterPro" id="IPR005662">
    <property type="entry name" value="GTPase_Era-like"/>
</dbReference>
<keyword evidence="8" id="KW-1003">Cell membrane</keyword>
<feature type="domain" description="KH type-2" evidence="11">
    <location>
        <begin position="203"/>
        <end position="288"/>
    </location>
</feature>
<dbReference type="Gene3D" id="3.30.300.20">
    <property type="match status" value="1"/>
</dbReference>
<evidence type="ECO:0000259" key="11">
    <source>
        <dbReference type="PROSITE" id="PS50823"/>
    </source>
</evidence>
<evidence type="ECO:0000313" key="14">
    <source>
        <dbReference type="Proteomes" id="UP000295293"/>
    </source>
</evidence>
<accession>A0A4R6YNV2</accession>
<evidence type="ECO:0000256" key="8">
    <source>
        <dbReference type="HAMAP-Rule" id="MF_00367"/>
    </source>
</evidence>
<comment type="subunit">
    <text evidence="8">Monomer.</text>
</comment>
<dbReference type="NCBIfam" id="TIGR00436">
    <property type="entry name" value="era"/>
    <property type="match status" value="1"/>
</dbReference>
<feature type="region of interest" description="G4" evidence="9">
    <location>
        <begin position="129"/>
        <end position="132"/>
    </location>
</feature>
<evidence type="ECO:0000259" key="12">
    <source>
        <dbReference type="PROSITE" id="PS51713"/>
    </source>
</evidence>
<comment type="function">
    <text evidence="8">An essential GTPase that binds both GDP and GTP, with rapid nucleotide exchange. Plays a role in 16S rRNA processing and 30S ribosomal subunit biogenesis and possibly also in cell cycle regulation and energy metabolism.</text>
</comment>
<dbReference type="PROSITE" id="PS50823">
    <property type="entry name" value="KH_TYPE_2"/>
    <property type="match status" value="1"/>
</dbReference>
<feature type="binding site" evidence="8">
    <location>
        <begin position="129"/>
        <end position="132"/>
    </location>
    <ligand>
        <name>GTP</name>
        <dbReference type="ChEBI" id="CHEBI:37565"/>
    </ligand>
</feature>
<dbReference type="OrthoDB" id="9805918at2"/>
<dbReference type="NCBIfam" id="NF000908">
    <property type="entry name" value="PRK00089.1"/>
    <property type="match status" value="1"/>
</dbReference>
<dbReference type="InterPro" id="IPR015946">
    <property type="entry name" value="KH_dom-like_a/b"/>
</dbReference>
<feature type="domain" description="Era-type G" evidence="12">
    <location>
        <begin position="12"/>
        <end position="180"/>
    </location>
</feature>
<dbReference type="InterPro" id="IPR030388">
    <property type="entry name" value="G_ERA_dom"/>
</dbReference>
<comment type="subcellular location">
    <subcellularLocation>
        <location evidence="8">Cytoplasm</location>
    </subcellularLocation>
    <subcellularLocation>
        <location evidence="8">Cell membrane</location>
        <topology evidence="8">Peripheral membrane protein</topology>
    </subcellularLocation>
</comment>
<dbReference type="FunFam" id="3.30.300.20:FF:000003">
    <property type="entry name" value="GTPase Era"/>
    <property type="match status" value="1"/>
</dbReference>
<dbReference type="GO" id="GO:0005525">
    <property type="term" value="F:GTP binding"/>
    <property type="evidence" value="ECO:0007669"/>
    <property type="project" value="UniProtKB-UniRule"/>
</dbReference>
<dbReference type="Pfam" id="PF01926">
    <property type="entry name" value="MMR_HSR1"/>
    <property type="match status" value="1"/>
</dbReference>
<keyword evidence="14" id="KW-1185">Reference proteome</keyword>
<evidence type="ECO:0000256" key="2">
    <source>
        <dbReference type="ARBA" id="ARBA00020484"/>
    </source>
</evidence>
<evidence type="ECO:0000256" key="6">
    <source>
        <dbReference type="ARBA" id="ARBA00022884"/>
    </source>
</evidence>
<name>A0A4R6YNV2_9GAMM</name>
<dbReference type="RefSeq" id="WP_133820858.1">
    <property type="nucleotide sequence ID" value="NZ_SNZH01000016.1"/>
</dbReference>
<dbReference type="GO" id="GO:0043024">
    <property type="term" value="F:ribosomal small subunit binding"/>
    <property type="evidence" value="ECO:0007669"/>
    <property type="project" value="TreeGrafter"/>
</dbReference>
<organism evidence="13 14">
    <name type="scientific">Tahibacter aquaticus</name>
    <dbReference type="NCBI Taxonomy" id="520092"/>
    <lineage>
        <taxon>Bacteria</taxon>
        <taxon>Pseudomonadati</taxon>
        <taxon>Pseudomonadota</taxon>
        <taxon>Gammaproteobacteria</taxon>
        <taxon>Lysobacterales</taxon>
        <taxon>Rhodanobacteraceae</taxon>
        <taxon>Tahibacter</taxon>
    </lineage>
</organism>
<dbReference type="Gene3D" id="3.40.50.300">
    <property type="entry name" value="P-loop containing nucleotide triphosphate hydrolases"/>
    <property type="match status" value="1"/>
</dbReference>
<dbReference type="PRINTS" id="PR00326">
    <property type="entry name" value="GTP1OBG"/>
</dbReference>
<dbReference type="HAMAP" id="MF_00367">
    <property type="entry name" value="GTPase_Era"/>
    <property type="match status" value="1"/>
</dbReference>
<dbReference type="SUPFAM" id="SSF52540">
    <property type="entry name" value="P-loop containing nucleoside triphosphate hydrolases"/>
    <property type="match status" value="1"/>
</dbReference>
<dbReference type="AlphaFoldDB" id="A0A4R6YNV2"/>
<keyword evidence="6 8" id="KW-0694">RNA-binding</keyword>
<dbReference type="GO" id="GO:0005829">
    <property type="term" value="C:cytosol"/>
    <property type="evidence" value="ECO:0007669"/>
    <property type="project" value="TreeGrafter"/>
</dbReference>
<gene>
    <name evidence="8" type="primary">era</name>
    <name evidence="13" type="ORF">DFR29_11692</name>
</gene>
<dbReference type="Proteomes" id="UP000295293">
    <property type="component" value="Unassembled WGS sequence"/>
</dbReference>
<keyword evidence="8" id="KW-0963">Cytoplasm</keyword>
<evidence type="ECO:0000256" key="1">
    <source>
        <dbReference type="ARBA" id="ARBA00007921"/>
    </source>
</evidence>
<keyword evidence="7 8" id="KW-0342">GTP-binding</keyword>
<dbReference type="CDD" id="cd22534">
    <property type="entry name" value="KH-II_Era"/>
    <property type="match status" value="1"/>
</dbReference>
<dbReference type="SUPFAM" id="SSF54814">
    <property type="entry name" value="Prokaryotic type KH domain (KH-domain type II)"/>
    <property type="match status" value="1"/>
</dbReference>
<evidence type="ECO:0000256" key="4">
    <source>
        <dbReference type="ARBA" id="ARBA00022730"/>
    </source>
</evidence>
<feature type="region of interest" description="G5" evidence="9">
    <location>
        <begin position="159"/>
        <end position="161"/>
    </location>
</feature>
<feature type="binding site" evidence="8">
    <location>
        <begin position="67"/>
        <end position="71"/>
    </location>
    <ligand>
        <name>GTP</name>
        <dbReference type="ChEBI" id="CHEBI:37565"/>
    </ligand>
</feature>
<feature type="region of interest" description="G2" evidence="9">
    <location>
        <begin position="46"/>
        <end position="50"/>
    </location>
</feature>
<dbReference type="GO" id="GO:0000028">
    <property type="term" value="P:ribosomal small subunit assembly"/>
    <property type="evidence" value="ECO:0007669"/>
    <property type="project" value="TreeGrafter"/>
</dbReference>
<evidence type="ECO:0000256" key="3">
    <source>
        <dbReference type="ARBA" id="ARBA00022517"/>
    </source>
</evidence>
<dbReference type="InterPro" id="IPR006073">
    <property type="entry name" value="GTP-bd"/>
</dbReference>
<keyword evidence="5 8" id="KW-0547">Nucleotide-binding</keyword>
<dbReference type="PROSITE" id="PS51713">
    <property type="entry name" value="G_ERA"/>
    <property type="match status" value="1"/>
</dbReference>
<comment type="caution">
    <text evidence="13">The sequence shown here is derived from an EMBL/GenBank/DDBJ whole genome shotgun (WGS) entry which is preliminary data.</text>
</comment>
<protein>
    <recommendedName>
        <fullName evidence="2 8">GTPase Era</fullName>
    </recommendedName>
</protein>
<dbReference type="GO" id="GO:0070181">
    <property type="term" value="F:small ribosomal subunit rRNA binding"/>
    <property type="evidence" value="ECO:0007669"/>
    <property type="project" value="UniProtKB-UniRule"/>
</dbReference>
<dbReference type="InterPro" id="IPR004044">
    <property type="entry name" value="KH_dom_type_2"/>
</dbReference>
<evidence type="ECO:0000256" key="5">
    <source>
        <dbReference type="ARBA" id="ARBA00022741"/>
    </source>
</evidence>
<dbReference type="InterPro" id="IPR005225">
    <property type="entry name" value="Small_GTP-bd"/>
</dbReference>
<feature type="region of interest" description="G1" evidence="9">
    <location>
        <begin position="20"/>
        <end position="27"/>
    </location>
</feature>
<reference evidence="13 14" key="1">
    <citation type="submission" date="2019-03" db="EMBL/GenBank/DDBJ databases">
        <title>Genomic Encyclopedia of Type Strains, Phase IV (KMG-IV): sequencing the most valuable type-strain genomes for metagenomic binning, comparative biology and taxonomic classification.</title>
        <authorList>
            <person name="Goeker M."/>
        </authorList>
    </citation>
    <scope>NUCLEOTIDE SEQUENCE [LARGE SCALE GENOMIC DNA]</scope>
    <source>
        <strain evidence="13 14">DSM 21667</strain>
    </source>
</reference>
<evidence type="ECO:0000256" key="9">
    <source>
        <dbReference type="PROSITE-ProRule" id="PRU01050"/>
    </source>
</evidence>
<dbReference type="GO" id="GO:0003924">
    <property type="term" value="F:GTPase activity"/>
    <property type="evidence" value="ECO:0007669"/>
    <property type="project" value="UniProtKB-UniRule"/>
</dbReference>
<keyword evidence="4 8" id="KW-0699">rRNA-binding</keyword>
<dbReference type="PANTHER" id="PTHR42698:SF1">
    <property type="entry name" value="GTPASE ERA, MITOCHONDRIAL"/>
    <property type="match status" value="1"/>
</dbReference>
<evidence type="ECO:0000256" key="10">
    <source>
        <dbReference type="RuleBase" id="RU003761"/>
    </source>
</evidence>
<comment type="similarity">
    <text evidence="1 8 9 10">Belongs to the TRAFAC class TrmE-Era-EngA-EngB-Septin-like GTPase superfamily. Era GTPase family.</text>
</comment>
<dbReference type="EMBL" id="SNZH01000016">
    <property type="protein sequence ID" value="TDR39391.1"/>
    <property type="molecule type" value="Genomic_DNA"/>
</dbReference>
<feature type="region of interest" description="G3" evidence="9">
    <location>
        <begin position="67"/>
        <end position="70"/>
    </location>
</feature>
<evidence type="ECO:0000313" key="13">
    <source>
        <dbReference type="EMBL" id="TDR39391.1"/>
    </source>
</evidence>